<feature type="domain" description="DUF5107" evidence="2">
    <location>
        <begin position="53"/>
        <end position="334"/>
    </location>
</feature>
<evidence type="ECO:0000259" key="2">
    <source>
        <dbReference type="Pfam" id="PF17128"/>
    </source>
</evidence>
<evidence type="ECO:0000256" key="1">
    <source>
        <dbReference type="PROSITE-ProRule" id="PRU00339"/>
    </source>
</evidence>
<name>A0ABS5AQA2_9PSEU</name>
<reference evidence="3 4" key="1">
    <citation type="submission" date="2021-03" db="EMBL/GenBank/DDBJ databases">
        <title>Sequencing the genomes of 1000 actinobacteria strains.</title>
        <authorList>
            <person name="Klenk H.-P."/>
        </authorList>
    </citation>
    <scope>NUCLEOTIDE SEQUENCE [LARGE SCALE GENOMIC DNA]</scope>
    <source>
        <strain evidence="3 4">DSM 44580</strain>
    </source>
</reference>
<proteinExistence type="predicted"/>
<keyword evidence="4" id="KW-1185">Reference proteome</keyword>
<organism evidence="3 4">
    <name type="scientific">Crossiella equi</name>
    <dbReference type="NCBI Taxonomy" id="130796"/>
    <lineage>
        <taxon>Bacteria</taxon>
        <taxon>Bacillati</taxon>
        <taxon>Actinomycetota</taxon>
        <taxon>Actinomycetes</taxon>
        <taxon>Pseudonocardiales</taxon>
        <taxon>Pseudonocardiaceae</taxon>
        <taxon>Crossiella</taxon>
    </lineage>
</organism>
<evidence type="ECO:0000313" key="3">
    <source>
        <dbReference type="EMBL" id="MBP2478747.1"/>
    </source>
</evidence>
<dbReference type="SMART" id="SM00028">
    <property type="entry name" value="TPR"/>
    <property type="match status" value="2"/>
</dbReference>
<dbReference type="InterPro" id="IPR019734">
    <property type="entry name" value="TPR_rpt"/>
</dbReference>
<dbReference type="Proteomes" id="UP001519363">
    <property type="component" value="Unassembled WGS sequence"/>
</dbReference>
<evidence type="ECO:0000313" key="4">
    <source>
        <dbReference type="Proteomes" id="UP001519363"/>
    </source>
</evidence>
<dbReference type="InterPro" id="IPR033396">
    <property type="entry name" value="DUF5107"/>
</dbReference>
<dbReference type="Pfam" id="PF17128">
    <property type="entry name" value="DUF5107"/>
    <property type="match status" value="1"/>
</dbReference>
<sequence>MTSFAQGRLRLPMSPVGPENPLPPITGLLDELGATDLSGVPEDLAAAARYGHVRGMMPYLTQDSYTRAPVESTVDTVVLDNGRLRAEFVPSLGGRLWSLRDLDRDRELLHVPRLLQPANLALRNAWFAGGVEWNIGTRGHSPFTCAPLHAAQVRGPGGVPALRMWEWERLRGVVFQVDAWLGEDSPVLHVGVRIHNPQPHEVPMYWWSNTAVTESRELRVLAPSASAFRTHYSGKLSRVDVPVAGGLETTYPAGVPDAADFFHDLPDTPDGHPWIAALDAQGYGLAQSSTGRLRGRKLFTWGDSVGGRHWQEWLGGADTAPYCEIQAGLARTQYEHLPMPAGADWTWVETYGPLAADPAAVHGDSWPDAVAEVGRAVTASVSTACLYAALHEYDAVTSKLPPVTDFSAGSGWGALERHRRAASGEPLLPASTPFAEQTLGPDQQPWLELLRTKTFPEHDPATPPPSYAEPADWAARLAAAPQHWATAYHRGVLAHNTGALDEAADHYRQSLALAPSAWALRALARVSTEQGDPGKAAQLLREALALAPGVWQLAAETVSTLLSAGSAREALDVLDGLTAAVAERGRLQLLRVQAHLAAGEPEAAAALLRAGIEVPDLREGEVSLDQLWATACPEEDLPARYDFRMHE</sequence>
<dbReference type="Pfam" id="PF13432">
    <property type="entry name" value="TPR_16"/>
    <property type="match status" value="2"/>
</dbReference>
<gene>
    <name evidence="3" type="ORF">JOF53_007619</name>
</gene>
<dbReference type="InterPro" id="IPR011990">
    <property type="entry name" value="TPR-like_helical_dom_sf"/>
</dbReference>
<accession>A0ABS5AQA2</accession>
<dbReference type="Gene3D" id="1.25.40.10">
    <property type="entry name" value="Tetratricopeptide repeat domain"/>
    <property type="match status" value="1"/>
</dbReference>
<feature type="repeat" description="TPR" evidence="1">
    <location>
        <begin position="484"/>
        <end position="517"/>
    </location>
</feature>
<dbReference type="EMBL" id="JAGIOO010000001">
    <property type="protein sequence ID" value="MBP2478747.1"/>
    <property type="molecule type" value="Genomic_DNA"/>
</dbReference>
<keyword evidence="1" id="KW-0802">TPR repeat</keyword>
<dbReference type="SUPFAM" id="SSF48452">
    <property type="entry name" value="TPR-like"/>
    <property type="match status" value="1"/>
</dbReference>
<comment type="caution">
    <text evidence="3">The sequence shown here is derived from an EMBL/GenBank/DDBJ whole genome shotgun (WGS) entry which is preliminary data.</text>
</comment>
<dbReference type="PROSITE" id="PS50005">
    <property type="entry name" value="TPR"/>
    <property type="match status" value="1"/>
</dbReference>
<protein>
    <recommendedName>
        <fullName evidence="2">DUF5107 domain-containing protein</fullName>
    </recommendedName>
</protein>
<dbReference type="RefSeq" id="WP_086786709.1">
    <property type="nucleotide sequence ID" value="NZ_JAGIOO010000001.1"/>
</dbReference>